<keyword evidence="8 14" id="KW-0418">Kinase</keyword>
<protein>
    <recommendedName>
        <fullName evidence="4 13">Pyruvate kinase</fullName>
        <ecNumber evidence="4 13">2.7.1.40</ecNumber>
    </recommendedName>
</protein>
<dbReference type="Proteomes" id="UP000633263">
    <property type="component" value="Unassembled WGS sequence"/>
</dbReference>
<dbReference type="Pfam" id="PF02887">
    <property type="entry name" value="PK_C"/>
    <property type="match status" value="1"/>
</dbReference>
<dbReference type="NCBIfam" id="TIGR01064">
    <property type="entry name" value="pyruv_kin"/>
    <property type="match status" value="1"/>
</dbReference>
<name>A0ABQ2CNX8_9GAMM</name>
<organism evidence="17 18">
    <name type="scientific">Halopseudomonas pertucinogena</name>
    <dbReference type="NCBI Taxonomy" id="86175"/>
    <lineage>
        <taxon>Bacteria</taxon>
        <taxon>Pseudomonadati</taxon>
        <taxon>Pseudomonadota</taxon>
        <taxon>Gammaproteobacteria</taxon>
        <taxon>Pseudomonadales</taxon>
        <taxon>Pseudomonadaceae</taxon>
        <taxon>Halopseudomonas</taxon>
    </lineage>
</organism>
<evidence type="ECO:0000259" key="16">
    <source>
        <dbReference type="Pfam" id="PF02887"/>
    </source>
</evidence>
<dbReference type="InterPro" id="IPR011037">
    <property type="entry name" value="Pyrv_Knase-like_insert_dom_sf"/>
</dbReference>
<keyword evidence="11 14" id="KW-0324">Glycolysis</keyword>
<accession>A0ABQ2CNX8</accession>
<keyword evidence="12 17" id="KW-0670">Pyruvate</keyword>
<dbReference type="NCBIfam" id="NF004978">
    <property type="entry name" value="PRK06354.1"/>
    <property type="match status" value="1"/>
</dbReference>
<keyword evidence="5 14" id="KW-0808">Transferase</keyword>
<evidence type="ECO:0000313" key="18">
    <source>
        <dbReference type="Proteomes" id="UP000633263"/>
    </source>
</evidence>
<dbReference type="SUPFAM" id="SSF50800">
    <property type="entry name" value="PK beta-barrel domain-like"/>
    <property type="match status" value="1"/>
</dbReference>
<comment type="similarity">
    <text evidence="3 14">Belongs to the pyruvate kinase family.</text>
</comment>
<dbReference type="Pfam" id="PF00224">
    <property type="entry name" value="PK"/>
    <property type="match status" value="1"/>
</dbReference>
<evidence type="ECO:0000256" key="11">
    <source>
        <dbReference type="ARBA" id="ARBA00023152"/>
    </source>
</evidence>
<keyword evidence="10 14" id="KW-0460">Magnesium</keyword>
<evidence type="ECO:0000256" key="10">
    <source>
        <dbReference type="ARBA" id="ARBA00022842"/>
    </source>
</evidence>
<evidence type="ECO:0000256" key="12">
    <source>
        <dbReference type="ARBA" id="ARBA00023317"/>
    </source>
</evidence>
<reference evidence="18" key="1">
    <citation type="journal article" date="2019" name="Int. J. Syst. Evol. Microbiol.">
        <title>The Global Catalogue of Microorganisms (GCM) 10K type strain sequencing project: providing services to taxonomists for standard genome sequencing and annotation.</title>
        <authorList>
            <consortium name="The Broad Institute Genomics Platform"/>
            <consortium name="The Broad Institute Genome Sequencing Center for Infectious Disease"/>
            <person name="Wu L."/>
            <person name="Ma J."/>
        </authorList>
    </citation>
    <scope>NUCLEOTIDE SEQUENCE [LARGE SCALE GENOMIC DNA]</scope>
    <source>
        <strain evidence="18">JCM 11590</strain>
    </source>
</reference>
<gene>
    <name evidence="17" type="primary">pykA</name>
    <name evidence="17" type="ORF">GCM10009083_13420</name>
</gene>
<comment type="cofactor">
    <cofactor evidence="1">
        <name>K(+)</name>
        <dbReference type="ChEBI" id="CHEBI:29103"/>
    </cofactor>
</comment>
<dbReference type="InterPro" id="IPR040442">
    <property type="entry name" value="Pyrv_kinase-like_dom_sf"/>
</dbReference>
<evidence type="ECO:0000256" key="4">
    <source>
        <dbReference type="ARBA" id="ARBA00012142"/>
    </source>
</evidence>
<keyword evidence="7" id="KW-0547">Nucleotide-binding</keyword>
<dbReference type="EMBL" id="BMNN01000002">
    <property type="protein sequence ID" value="GGI98095.1"/>
    <property type="molecule type" value="Genomic_DNA"/>
</dbReference>
<keyword evidence="18" id="KW-1185">Reference proteome</keyword>
<dbReference type="PROSITE" id="PS00110">
    <property type="entry name" value="PYRUVATE_KINASE"/>
    <property type="match status" value="1"/>
</dbReference>
<evidence type="ECO:0000256" key="5">
    <source>
        <dbReference type="ARBA" id="ARBA00022679"/>
    </source>
</evidence>
<evidence type="ECO:0000259" key="15">
    <source>
        <dbReference type="Pfam" id="PF00224"/>
    </source>
</evidence>
<dbReference type="Gene3D" id="3.20.20.60">
    <property type="entry name" value="Phosphoenolpyruvate-binding domains"/>
    <property type="match status" value="1"/>
</dbReference>
<dbReference type="EC" id="2.7.1.40" evidence="4 13"/>
<evidence type="ECO:0000256" key="8">
    <source>
        <dbReference type="ARBA" id="ARBA00022777"/>
    </source>
</evidence>
<dbReference type="SUPFAM" id="SSF52935">
    <property type="entry name" value="PK C-terminal domain-like"/>
    <property type="match status" value="1"/>
</dbReference>
<evidence type="ECO:0000256" key="13">
    <source>
        <dbReference type="NCBIfam" id="TIGR01064"/>
    </source>
</evidence>
<dbReference type="InterPro" id="IPR015795">
    <property type="entry name" value="Pyrv_Knase_C"/>
</dbReference>
<dbReference type="Gene3D" id="3.40.1380.20">
    <property type="entry name" value="Pyruvate kinase, C-terminal domain"/>
    <property type="match status" value="1"/>
</dbReference>
<dbReference type="InterPro" id="IPR015806">
    <property type="entry name" value="Pyrv_Knase_insert_dom_sf"/>
</dbReference>
<comment type="caution">
    <text evidence="17">The sequence shown here is derived from an EMBL/GenBank/DDBJ whole genome shotgun (WGS) entry which is preliminary data.</text>
</comment>
<keyword evidence="9" id="KW-0067">ATP-binding</keyword>
<keyword evidence="6" id="KW-0479">Metal-binding</keyword>
<dbReference type="PANTHER" id="PTHR11817">
    <property type="entry name" value="PYRUVATE KINASE"/>
    <property type="match status" value="1"/>
</dbReference>
<evidence type="ECO:0000256" key="2">
    <source>
        <dbReference type="ARBA" id="ARBA00004997"/>
    </source>
</evidence>
<dbReference type="InterPro" id="IPR018209">
    <property type="entry name" value="Pyrv_Knase_AS"/>
</dbReference>
<dbReference type="GO" id="GO:0016301">
    <property type="term" value="F:kinase activity"/>
    <property type="evidence" value="ECO:0007669"/>
    <property type="project" value="UniProtKB-KW"/>
</dbReference>
<dbReference type="RefSeq" id="WP_188635846.1">
    <property type="nucleotide sequence ID" value="NZ_BMNN01000002.1"/>
</dbReference>
<dbReference type="InterPro" id="IPR015793">
    <property type="entry name" value="Pyrv_Knase_brl"/>
</dbReference>
<dbReference type="SUPFAM" id="SSF51621">
    <property type="entry name" value="Phosphoenolpyruvate/pyruvate domain"/>
    <property type="match status" value="1"/>
</dbReference>
<comment type="catalytic activity">
    <reaction evidence="14">
        <text>pyruvate + ATP = phosphoenolpyruvate + ADP + H(+)</text>
        <dbReference type="Rhea" id="RHEA:18157"/>
        <dbReference type="ChEBI" id="CHEBI:15361"/>
        <dbReference type="ChEBI" id="CHEBI:15378"/>
        <dbReference type="ChEBI" id="CHEBI:30616"/>
        <dbReference type="ChEBI" id="CHEBI:58702"/>
        <dbReference type="ChEBI" id="CHEBI:456216"/>
        <dbReference type="EC" id="2.7.1.40"/>
    </reaction>
</comment>
<feature type="domain" description="Pyruvate kinase barrel" evidence="15">
    <location>
        <begin position="4"/>
        <end position="329"/>
    </location>
</feature>
<evidence type="ECO:0000256" key="9">
    <source>
        <dbReference type="ARBA" id="ARBA00022840"/>
    </source>
</evidence>
<evidence type="ECO:0000256" key="3">
    <source>
        <dbReference type="ARBA" id="ARBA00008663"/>
    </source>
</evidence>
<dbReference type="NCBIfam" id="NF004491">
    <property type="entry name" value="PRK05826.1"/>
    <property type="match status" value="1"/>
</dbReference>
<evidence type="ECO:0000256" key="14">
    <source>
        <dbReference type="RuleBase" id="RU000504"/>
    </source>
</evidence>
<evidence type="ECO:0000313" key="17">
    <source>
        <dbReference type="EMBL" id="GGI98095.1"/>
    </source>
</evidence>
<proteinExistence type="inferred from homology"/>
<evidence type="ECO:0000256" key="1">
    <source>
        <dbReference type="ARBA" id="ARBA00001958"/>
    </source>
</evidence>
<comment type="pathway">
    <text evidence="2 14">Carbohydrate degradation; glycolysis; pyruvate from D-glyceraldehyde 3-phosphate: step 5/5.</text>
</comment>
<dbReference type="InterPro" id="IPR036918">
    <property type="entry name" value="Pyrv_Knase_C_sf"/>
</dbReference>
<dbReference type="InterPro" id="IPR015813">
    <property type="entry name" value="Pyrv/PenolPyrv_kinase-like_dom"/>
</dbReference>
<feature type="domain" description="Pyruvate kinase C-terminal" evidence="16">
    <location>
        <begin position="361"/>
        <end position="475"/>
    </location>
</feature>
<dbReference type="InterPro" id="IPR001697">
    <property type="entry name" value="Pyr_Knase"/>
</dbReference>
<sequence>MTLRRTKIVATLGPASSTPERIEALIKAGMNVARLNFSHGSHDEHRERARLVREIAERLGVHVALLGDLQGPKIRIARFTDGRIHLNVGDRFRLSTTHPLDEGNQQVVGIDYPALVTDCHPGDELLLDDGRIVLQIDSIADGEAVCTVTAGGDLSNHKGINRRGGGLSAAALTDKDRADIVLAAELEMEYVAVSFPRDARDMDQARTLLVDAGSQAWLVAKIERAEAVADEAALDSLIDASDAVMVARGDLGVEIGDAELVGIQKTIIDRARRKNKAVITATQMMESMINSPLPTRAEVSDVANAALDYTDAVMLSGESAAGDFPVEAVAAMHRVCLGAEKHPTSQQSGHRLHIPFSRCDETIALAAMYAANHFPGVTAVVSLTESGYTPLIMSRIRSHLPIFALSPNRQTLGRVALMRGVHSIAFNPADLPSSDVNQRAIDTLLDGGHVKPGDWVIITKGDVYNSRGGTNSMKLLQVGEQLV</sequence>
<evidence type="ECO:0000256" key="6">
    <source>
        <dbReference type="ARBA" id="ARBA00022723"/>
    </source>
</evidence>
<evidence type="ECO:0000256" key="7">
    <source>
        <dbReference type="ARBA" id="ARBA00022741"/>
    </source>
</evidence>
<dbReference type="Gene3D" id="2.40.33.10">
    <property type="entry name" value="PK beta-barrel domain-like"/>
    <property type="match status" value="1"/>
</dbReference>
<dbReference type="PRINTS" id="PR01050">
    <property type="entry name" value="PYRUVTKNASE"/>
</dbReference>